<evidence type="ECO:0000256" key="1">
    <source>
        <dbReference type="SAM" id="Phobius"/>
    </source>
</evidence>
<accession>A0A5B8XSK8</accession>
<evidence type="ECO:0000313" key="2">
    <source>
        <dbReference type="EMBL" id="QED26616.1"/>
    </source>
</evidence>
<feature type="transmembrane region" description="Helical" evidence="1">
    <location>
        <begin position="56"/>
        <end position="77"/>
    </location>
</feature>
<name>A0A5B8XSK8_9DELT</name>
<protein>
    <submittedName>
        <fullName evidence="2">Uncharacterized protein</fullName>
    </submittedName>
</protein>
<keyword evidence="1" id="KW-0812">Transmembrane</keyword>
<organism evidence="2 3">
    <name type="scientific">Microvenator marinus</name>
    <dbReference type="NCBI Taxonomy" id="2600177"/>
    <lineage>
        <taxon>Bacteria</taxon>
        <taxon>Deltaproteobacteria</taxon>
        <taxon>Bradymonadales</taxon>
        <taxon>Microvenatoraceae</taxon>
        <taxon>Microvenator</taxon>
    </lineage>
</organism>
<keyword evidence="1" id="KW-1133">Transmembrane helix</keyword>
<dbReference type="Proteomes" id="UP000321595">
    <property type="component" value="Chromosome"/>
</dbReference>
<keyword evidence="3" id="KW-1185">Reference proteome</keyword>
<dbReference type="RefSeq" id="WP_146958209.1">
    <property type="nucleotide sequence ID" value="NZ_CP042467.1"/>
</dbReference>
<keyword evidence="1" id="KW-0472">Membrane</keyword>
<dbReference type="EMBL" id="CP042467">
    <property type="protein sequence ID" value="QED26616.1"/>
    <property type="molecule type" value="Genomic_DNA"/>
</dbReference>
<sequence length="164" mass="18396">MNWELERQSGVLLMKPTRASRVREGLQRGLLVGGGVGGLSLLFFLASFLGPNPVDWKLQVLSALILGGLFGILSAIARFGREDMWIFDKGQKSLVWESRSIGTALKSVTFPLEDLARVRCNERMLEIEWTNGEREALAQANSLDEAQGLEREIMDYLSLDKEKR</sequence>
<reference evidence="2 3" key="1">
    <citation type="submission" date="2019-08" db="EMBL/GenBank/DDBJ databases">
        <authorList>
            <person name="Liang Q."/>
        </authorList>
    </citation>
    <scope>NUCLEOTIDE SEQUENCE [LARGE SCALE GENOMIC DNA]</scope>
    <source>
        <strain evidence="2 3">V1718</strain>
    </source>
</reference>
<dbReference type="KEGG" id="bbae:FRD01_05020"/>
<dbReference type="AlphaFoldDB" id="A0A5B8XSK8"/>
<gene>
    <name evidence="2" type="ORF">FRD01_05020</name>
</gene>
<evidence type="ECO:0000313" key="3">
    <source>
        <dbReference type="Proteomes" id="UP000321595"/>
    </source>
</evidence>
<feature type="transmembrane region" description="Helical" evidence="1">
    <location>
        <begin position="30"/>
        <end position="50"/>
    </location>
</feature>
<proteinExistence type="predicted"/>